<evidence type="ECO:0000256" key="1">
    <source>
        <dbReference type="SAM" id="Phobius"/>
    </source>
</evidence>
<organism evidence="2">
    <name type="scientific">Wolbachia endosymbiont of Aleurodicus dispersus</name>
    <dbReference type="NCBI Taxonomy" id="1288877"/>
    <lineage>
        <taxon>Bacteria</taxon>
        <taxon>Pseudomonadati</taxon>
        <taxon>Pseudomonadota</taxon>
        <taxon>Alphaproteobacteria</taxon>
        <taxon>Rickettsiales</taxon>
        <taxon>Anaplasmataceae</taxon>
        <taxon>Wolbachieae</taxon>
        <taxon>Wolbachia</taxon>
    </lineage>
</organism>
<dbReference type="EMBL" id="OUNE01000030">
    <property type="protein sequence ID" value="SPP32793.1"/>
    <property type="molecule type" value="Genomic_DNA"/>
</dbReference>
<name>A0A3B0J6U8_9RICK</name>
<keyword evidence="1" id="KW-0812">Transmembrane</keyword>
<evidence type="ECO:0008006" key="3">
    <source>
        <dbReference type="Google" id="ProtNLM"/>
    </source>
</evidence>
<feature type="transmembrane region" description="Helical" evidence="1">
    <location>
        <begin position="30"/>
        <end position="53"/>
    </location>
</feature>
<reference evidence="2" key="1">
    <citation type="submission" date="2018-04" db="EMBL/GenBank/DDBJ databases">
        <authorList>
            <person name="Go L.Y."/>
            <person name="Mitchell J.A."/>
        </authorList>
    </citation>
    <scope>NUCLEOTIDE SEQUENCE</scope>
    <source>
        <strain evidence="2">WBAD</strain>
    </source>
</reference>
<evidence type="ECO:0000313" key="2">
    <source>
        <dbReference type="EMBL" id="SPP32793.1"/>
    </source>
</evidence>
<keyword evidence="1" id="KW-1133">Transmembrane helix</keyword>
<keyword evidence="1" id="KW-0472">Membrane</keyword>
<proteinExistence type="predicted"/>
<dbReference type="AlphaFoldDB" id="A0A3B0J6U8"/>
<gene>
    <name evidence="2" type="ORF">WBAD_0163</name>
</gene>
<sequence length="341" mass="38707">MPVAVNTPDNIQRTSKFKKARDILLAPVRWLVIGLAVVLLIAFIVFVIALILVAQALGKLYLLAGGKLPEWLEQRTEAFMEAVRVPQTTHDTNVNDAININVQKLKENYGEPDVDDKFIEEIEGFIDQLECIANGTQKAVDKDQLTEDEKKHALECLKRIKNDPDTHSGSGLTLKQVLNLVWKACKDENKKSTDNNIDINTRISQRKYQLVKHLLESQTEYGVLVGSACFTGTFNSIVSSLYTFEEFFFLQRADKATVKQEFENDLQKKGEELFNRLSNDKEKKEVAEALSNPSTNFFISFIESFKNHSARAVLGDKRCDELVKEHFGNLQYKPTISCFIK</sequence>
<protein>
    <recommendedName>
        <fullName evidence="3">Membrane protein WF-2</fullName>
    </recommendedName>
</protein>
<accession>A0A3B0J6U8</accession>